<evidence type="ECO:0000313" key="2">
    <source>
        <dbReference type="EMBL" id="CAL4805894.1"/>
    </source>
</evidence>
<dbReference type="EMBL" id="CAMXCT020006701">
    <property type="protein sequence ID" value="CAL1171957.1"/>
    <property type="molecule type" value="Genomic_DNA"/>
</dbReference>
<dbReference type="EMBL" id="CAMXCT030006701">
    <property type="protein sequence ID" value="CAL4805894.1"/>
    <property type="molecule type" value="Genomic_DNA"/>
</dbReference>
<name>A0A9P1GPD3_9DINO</name>
<comment type="caution">
    <text evidence="1">The sequence shown here is derived from an EMBL/GenBank/DDBJ whole genome shotgun (WGS) entry which is preliminary data.</text>
</comment>
<dbReference type="Proteomes" id="UP001152797">
    <property type="component" value="Unassembled WGS sequence"/>
</dbReference>
<reference evidence="1" key="1">
    <citation type="submission" date="2022-10" db="EMBL/GenBank/DDBJ databases">
        <authorList>
            <person name="Chen Y."/>
            <person name="Dougan E. K."/>
            <person name="Chan C."/>
            <person name="Rhodes N."/>
            <person name="Thang M."/>
        </authorList>
    </citation>
    <scope>NUCLEOTIDE SEQUENCE</scope>
</reference>
<dbReference type="EMBL" id="CAMXCT010006701">
    <property type="protein sequence ID" value="CAI4018582.1"/>
    <property type="molecule type" value="Genomic_DNA"/>
</dbReference>
<proteinExistence type="predicted"/>
<organism evidence="1">
    <name type="scientific">Cladocopium goreaui</name>
    <dbReference type="NCBI Taxonomy" id="2562237"/>
    <lineage>
        <taxon>Eukaryota</taxon>
        <taxon>Sar</taxon>
        <taxon>Alveolata</taxon>
        <taxon>Dinophyceae</taxon>
        <taxon>Suessiales</taxon>
        <taxon>Symbiodiniaceae</taxon>
        <taxon>Cladocopium</taxon>
    </lineage>
</organism>
<evidence type="ECO:0000313" key="3">
    <source>
        <dbReference type="Proteomes" id="UP001152797"/>
    </source>
</evidence>
<dbReference type="AlphaFoldDB" id="A0A9P1GPD3"/>
<evidence type="ECO:0000313" key="1">
    <source>
        <dbReference type="EMBL" id="CAI4018582.1"/>
    </source>
</evidence>
<accession>A0A9P1GPD3</accession>
<gene>
    <name evidence="1" type="ORF">C1SCF055_LOCUS43134</name>
</gene>
<sequence>MTSGPLQLCSGQFSQANLDGLVLGSLDAESLLEVPMTCRDIQRSVRSLEDSLWKEILQETDFSMPEDPRGTPSANELIPKFQYRLRRYLSQRGLPSLHDA</sequence>
<reference evidence="2 3" key="2">
    <citation type="submission" date="2024-05" db="EMBL/GenBank/DDBJ databases">
        <authorList>
            <person name="Chen Y."/>
            <person name="Shah S."/>
            <person name="Dougan E. K."/>
            <person name="Thang M."/>
            <person name="Chan C."/>
        </authorList>
    </citation>
    <scope>NUCLEOTIDE SEQUENCE [LARGE SCALE GENOMIC DNA]</scope>
</reference>
<protein>
    <submittedName>
        <fullName evidence="1">Uncharacterized protein</fullName>
    </submittedName>
</protein>
<keyword evidence="3" id="KW-1185">Reference proteome</keyword>